<evidence type="ECO:0000256" key="2">
    <source>
        <dbReference type="ARBA" id="ARBA00006484"/>
    </source>
</evidence>
<reference evidence="15 16" key="1">
    <citation type="journal article" date="2019" name="Sci. Rep.">
        <title>Orb-weaving spider Araneus ventricosus genome elucidates the spidroin gene catalogue.</title>
        <authorList>
            <person name="Kono N."/>
            <person name="Nakamura H."/>
            <person name="Ohtoshi R."/>
            <person name="Moran D.A.P."/>
            <person name="Shinohara A."/>
            <person name="Yoshida Y."/>
            <person name="Fujiwara M."/>
            <person name="Mori M."/>
            <person name="Tomita M."/>
            <person name="Arakawa K."/>
        </authorList>
    </citation>
    <scope>NUCLEOTIDE SEQUENCE [LARGE SCALE GENOMIC DNA]</scope>
</reference>
<dbReference type="PANTHER" id="PTHR24322">
    <property type="entry name" value="PKSB"/>
    <property type="match status" value="1"/>
</dbReference>
<evidence type="ECO:0000256" key="11">
    <source>
        <dbReference type="ARBA" id="ARBA00082544"/>
    </source>
</evidence>
<dbReference type="PROSITE" id="PS00061">
    <property type="entry name" value="ADH_SHORT"/>
    <property type="match status" value="1"/>
</dbReference>
<dbReference type="InterPro" id="IPR002347">
    <property type="entry name" value="SDR_fam"/>
</dbReference>
<dbReference type="OrthoDB" id="10253736at2759"/>
<comment type="caution">
    <text evidence="15">The sequence shown here is derived from an EMBL/GenBank/DDBJ whole genome shotgun (WGS) entry which is preliminary data.</text>
</comment>
<keyword evidence="7" id="KW-0443">Lipid metabolism</keyword>
<evidence type="ECO:0000256" key="10">
    <source>
        <dbReference type="ARBA" id="ARBA00068717"/>
    </source>
</evidence>
<dbReference type="GO" id="GO:0052650">
    <property type="term" value="F:all-trans-retinol dehydrogenase (NADP+) activity"/>
    <property type="evidence" value="ECO:0007669"/>
    <property type="project" value="UniProtKB-ARBA"/>
</dbReference>
<organism evidence="15 16">
    <name type="scientific">Araneus ventricosus</name>
    <name type="common">Orbweaver spider</name>
    <name type="synonym">Epeira ventricosa</name>
    <dbReference type="NCBI Taxonomy" id="182803"/>
    <lineage>
        <taxon>Eukaryota</taxon>
        <taxon>Metazoa</taxon>
        <taxon>Ecdysozoa</taxon>
        <taxon>Arthropoda</taxon>
        <taxon>Chelicerata</taxon>
        <taxon>Arachnida</taxon>
        <taxon>Araneae</taxon>
        <taxon>Araneomorphae</taxon>
        <taxon>Entelegynae</taxon>
        <taxon>Araneoidea</taxon>
        <taxon>Araneidae</taxon>
        <taxon>Araneus</taxon>
    </lineage>
</organism>
<evidence type="ECO:0000256" key="3">
    <source>
        <dbReference type="ARBA" id="ARBA00022692"/>
    </source>
</evidence>
<comment type="function">
    <text evidence="9">Catalyzes the reduction of all-trans-retinal to all-trans-retinol in the presence of NADPH.</text>
</comment>
<keyword evidence="8 13" id="KW-0472">Membrane</keyword>
<evidence type="ECO:0000256" key="6">
    <source>
        <dbReference type="ARBA" id="ARBA00023002"/>
    </source>
</evidence>
<comment type="subcellular location">
    <subcellularLocation>
        <location evidence="1">Membrane</location>
        <topology evidence="1">Multi-pass membrane protein</topology>
    </subcellularLocation>
</comment>
<proteinExistence type="inferred from homology"/>
<evidence type="ECO:0000256" key="4">
    <source>
        <dbReference type="ARBA" id="ARBA00022857"/>
    </source>
</evidence>
<evidence type="ECO:0000256" key="5">
    <source>
        <dbReference type="ARBA" id="ARBA00022989"/>
    </source>
</evidence>
<dbReference type="PRINTS" id="PR00081">
    <property type="entry name" value="GDHRDH"/>
</dbReference>
<dbReference type="FunFam" id="3.40.50.720:FF:000131">
    <property type="entry name" value="Short-chain dehydrogenase/reductase 3"/>
    <property type="match status" value="1"/>
</dbReference>
<feature type="domain" description="Ketoreductase" evidence="14">
    <location>
        <begin position="82"/>
        <end position="290"/>
    </location>
</feature>
<dbReference type="InterPro" id="IPR020904">
    <property type="entry name" value="Sc_DH/Rdtase_CS"/>
</dbReference>
<dbReference type="InterPro" id="IPR057326">
    <property type="entry name" value="KR_dom"/>
</dbReference>
<accession>A0A4Y2A2Z5</accession>
<dbReference type="CDD" id="cd05339">
    <property type="entry name" value="17beta-HSDXI-like_SDR_c"/>
    <property type="match status" value="1"/>
</dbReference>
<evidence type="ECO:0000313" key="16">
    <source>
        <dbReference type="Proteomes" id="UP000499080"/>
    </source>
</evidence>
<protein>
    <recommendedName>
        <fullName evidence="10">Short-chain dehydrogenase/reductase 3</fullName>
    </recommendedName>
    <alternativeName>
        <fullName evidence="11">Retinal short-chain dehydrogenase/reductase 1</fullName>
    </alternativeName>
</protein>
<dbReference type="EMBL" id="BGPR01000004">
    <property type="protein sequence ID" value="GBL73917.1"/>
    <property type="molecule type" value="Genomic_DNA"/>
</dbReference>
<keyword evidence="3 13" id="KW-0812">Transmembrane</keyword>
<dbReference type="Gene3D" id="3.40.50.720">
    <property type="entry name" value="NAD(P)-binding Rossmann-like Domain"/>
    <property type="match status" value="1"/>
</dbReference>
<keyword evidence="6" id="KW-0560">Oxidoreductase</keyword>
<dbReference type="SUPFAM" id="SSF51735">
    <property type="entry name" value="NAD(P)-binding Rossmann-fold domains"/>
    <property type="match status" value="1"/>
</dbReference>
<gene>
    <name evidence="15" type="primary">Sdr16c6_1</name>
    <name evidence="15" type="ORF">AVEN_230857_1</name>
</gene>
<evidence type="ECO:0000313" key="15">
    <source>
        <dbReference type="EMBL" id="GBL73917.1"/>
    </source>
</evidence>
<evidence type="ECO:0000256" key="12">
    <source>
        <dbReference type="RuleBase" id="RU000363"/>
    </source>
</evidence>
<dbReference type="Pfam" id="PF00106">
    <property type="entry name" value="adh_short"/>
    <property type="match status" value="1"/>
</dbReference>
<evidence type="ECO:0000256" key="7">
    <source>
        <dbReference type="ARBA" id="ARBA00023098"/>
    </source>
</evidence>
<evidence type="ECO:0000256" key="13">
    <source>
        <dbReference type="SAM" id="Phobius"/>
    </source>
</evidence>
<dbReference type="PRINTS" id="PR00080">
    <property type="entry name" value="SDRFAMILY"/>
</dbReference>
<dbReference type="GO" id="GO:0016020">
    <property type="term" value="C:membrane"/>
    <property type="evidence" value="ECO:0007669"/>
    <property type="project" value="UniProtKB-SubCell"/>
</dbReference>
<evidence type="ECO:0000256" key="1">
    <source>
        <dbReference type="ARBA" id="ARBA00004141"/>
    </source>
</evidence>
<dbReference type="Proteomes" id="UP000499080">
    <property type="component" value="Unassembled WGS sequence"/>
</dbReference>
<keyword evidence="16" id="KW-1185">Reference proteome</keyword>
<evidence type="ECO:0000259" key="14">
    <source>
        <dbReference type="SMART" id="SM00822"/>
    </source>
</evidence>
<dbReference type="InterPro" id="IPR036291">
    <property type="entry name" value="NAD(P)-bd_dom_sf"/>
</dbReference>
<keyword evidence="5 13" id="KW-1133">Transmembrane helix</keyword>
<feature type="transmembrane region" description="Helical" evidence="13">
    <location>
        <begin position="51"/>
        <end position="70"/>
    </location>
</feature>
<sequence>MWQPFPGNQHRLIGWFAYLGTKRLKREVRRVTFYSIQRHRLSNMSELAKTVTGFLAVIYYWIESIVLFFVPVRLKAKDISGELVLVTGAGNGLGRSTALKFAEKGCNVVLWDINTKGNEETAAMLREKGAKAYPYEVDVTISEAVYSAAAKVKQDAGIVTIVVNNAGIVAGKSILDLEEKSIRKVFDVNVLAHFWVIKAFLPDMLEKDRGHLVTISSLAGLGGSPKLTDYCASKFAACGLMDALQIELHADGRKNIHTTVICPFFINTGMFNGATTRIFSNLNPDFVAEEIVTSVMCNKSLVLIPRFFHALYQLKVLMPARSFLALHDATGGTDSMTKFTGRNSKKVQ</sequence>
<name>A0A4Y2A2Z5_ARAVE</name>
<dbReference type="AlphaFoldDB" id="A0A4Y2A2Z5"/>
<evidence type="ECO:0000256" key="8">
    <source>
        <dbReference type="ARBA" id="ARBA00023136"/>
    </source>
</evidence>
<dbReference type="GO" id="GO:0005811">
    <property type="term" value="C:lipid droplet"/>
    <property type="evidence" value="ECO:0007669"/>
    <property type="project" value="TreeGrafter"/>
</dbReference>
<comment type="similarity">
    <text evidence="2 12">Belongs to the short-chain dehydrogenases/reductases (SDR) family.</text>
</comment>
<dbReference type="SMART" id="SM00822">
    <property type="entry name" value="PKS_KR"/>
    <property type="match status" value="1"/>
</dbReference>
<keyword evidence="4" id="KW-0521">NADP</keyword>
<evidence type="ECO:0000256" key="9">
    <source>
        <dbReference type="ARBA" id="ARBA00059620"/>
    </source>
</evidence>
<dbReference type="PANTHER" id="PTHR24322:SF748">
    <property type="entry name" value="FI23927P1-RELATED"/>
    <property type="match status" value="1"/>
</dbReference>